<accession>A0AAJ4TBP9</accession>
<dbReference type="EMBL" id="CP049217">
    <property type="protein sequence ID" value="QTG15103.1"/>
    <property type="molecule type" value="Genomic_DNA"/>
</dbReference>
<evidence type="ECO:0000313" key="3">
    <source>
        <dbReference type="EMBL" id="QTG15103.1"/>
    </source>
</evidence>
<evidence type="ECO:0000259" key="2">
    <source>
        <dbReference type="PROSITE" id="PS50994"/>
    </source>
</evidence>
<dbReference type="InterPro" id="IPR036397">
    <property type="entry name" value="RNaseH_sf"/>
</dbReference>
<dbReference type="Pfam" id="PF09299">
    <property type="entry name" value="Mu-transpos_C"/>
    <property type="match status" value="1"/>
</dbReference>
<feature type="domain" description="Integrase catalytic" evidence="2">
    <location>
        <begin position="295"/>
        <end position="512"/>
    </location>
</feature>
<dbReference type="Gene3D" id="3.30.420.10">
    <property type="entry name" value="Ribonuclease H-like superfamily/Ribonuclease H"/>
    <property type="match status" value="1"/>
</dbReference>
<protein>
    <submittedName>
        <fullName evidence="3">Transposase</fullName>
    </submittedName>
</protein>
<gene>
    <name evidence="3" type="ORF">G6M86_17620</name>
</gene>
<organism evidence="3 4">
    <name type="scientific">Agrobacterium tumefaciens</name>
    <dbReference type="NCBI Taxonomy" id="358"/>
    <lineage>
        <taxon>Bacteria</taxon>
        <taxon>Pseudomonadati</taxon>
        <taxon>Pseudomonadota</taxon>
        <taxon>Alphaproteobacteria</taxon>
        <taxon>Hyphomicrobiales</taxon>
        <taxon>Rhizobiaceae</taxon>
        <taxon>Rhizobium/Agrobacterium group</taxon>
        <taxon>Agrobacterium</taxon>
        <taxon>Agrobacterium tumefaciens complex</taxon>
    </lineage>
</organism>
<dbReference type="InterPro" id="IPR001584">
    <property type="entry name" value="Integrase_cat-core"/>
</dbReference>
<name>A0AAJ4TBP9_AGRTU</name>
<proteinExistence type="predicted"/>
<dbReference type="InterPro" id="IPR012337">
    <property type="entry name" value="RNaseH-like_sf"/>
</dbReference>
<dbReference type="SUPFAM" id="SSF53098">
    <property type="entry name" value="Ribonuclease H-like"/>
    <property type="match status" value="1"/>
</dbReference>
<evidence type="ECO:0000313" key="4">
    <source>
        <dbReference type="Proteomes" id="UP000663946"/>
    </source>
</evidence>
<dbReference type="Proteomes" id="UP000663946">
    <property type="component" value="Chromosome 2"/>
</dbReference>
<feature type="region of interest" description="Disordered" evidence="1">
    <location>
        <begin position="694"/>
        <end position="730"/>
    </location>
</feature>
<dbReference type="AlphaFoldDB" id="A0AAJ4TBP9"/>
<dbReference type="InterPro" id="IPR015378">
    <property type="entry name" value="Transposase-like_Mu_C"/>
</dbReference>
<reference evidence="3" key="1">
    <citation type="submission" date="2020-02" db="EMBL/GenBank/DDBJ databases">
        <title>Unexpected conservation and global transmission of agrobacterial virulence plasmids.</title>
        <authorList>
            <person name="Weisberg A.J."/>
            <person name="Davis E.W. II"/>
            <person name="Tabima J.R."/>
            <person name="Belcher M.S."/>
            <person name="Miller M."/>
            <person name="Kuo C.-H."/>
            <person name="Loper J.E."/>
            <person name="Grunwald N.J."/>
            <person name="Putnam M.L."/>
            <person name="Chang J.H."/>
        </authorList>
    </citation>
    <scope>NUCLEOTIDE SEQUENCE</scope>
    <source>
        <strain evidence="3">Q15/94</strain>
    </source>
</reference>
<dbReference type="GO" id="GO:0015074">
    <property type="term" value="P:DNA integration"/>
    <property type="evidence" value="ECO:0007669"/>
    <property type="project" value="InterPro"/>
</dbReference>
<dbReference type="GO" id="GO:0003676">
    <property type="term" value="F:nucleic acid binding"/>
    <property type="evidence" value="ECO:0007669"/>
    <property type="project" value="InterPro"/>
</dbReference>
<dbReference type="PROSITE" id="PS50994">
    <property type="entry name" value="INTEGRASE"/>
    <property type="match status" value="1"/>
</dbReference>
<feature type="compositionally biased region" description="Polar residues" evidence="1">
    <location>
        <begin position="702"/>
        <end position="711"/>
    </location>
</feature>
<evidence type="ECO:0000256" key="1">
    <source>
        <dbReference type="SAM" id="MobiDB-lite"/>
    </source>
</evidence>
<sequence>MSYSHPLPTRTHTHSLVSLGRTDRYREGARNYIPIFSDSLTTTFAHEDDRARTMVLSRQEVWDRLRAGKAEVHYYHHSAPIQRTLAVHGDRTLNSFDPEVQFNANLRKGLIDKYELACRDRKKKLPFSDRLQFDLDTWWKELHGVDETQKNGRRRRTGQAIAEISNAPSWKTFKRDYDKYLASGRNPVVFVPLHHGPGSRTVLPCRASELFHQKMVREYLSRLKPKPAKVHGDYLAELDLENDTRRAEGKPTLLEFSLTKTKNAIARFDAFEVMAAREGEEAALRHFRDVKGSFDVERPGAHIEIDEWKGDLITLLVKTGVWAHLPDAFIAALPKTLRVCVTVAIDVATRYVLGIKITPNPSAEAIAGVLRMAMVDKTDLSRMVGAETDWVACVKPDLASMDNGAAMISDHFITGAQSIGVTVVRQPAGDPARRPFIERLFGIVGPMITQFLDGRTFSSVAEKGDYDAEAYASVFMDEFARIIIFAICDIYHRKRHGGLGGNTPHNEWVEASGSIEIKYPPSQLRMIAAFGYPTTATIQKDGIVVMGITYRDERLNALRRRIGQKPIDVMYDPMYARHVLVKAKDEDTYFAVENALGLDDTVSFHEWLAVLKEERDEIAEKTREDLKVMYAGIRRMRRTGAAATARANLGARIPTAADMERLNRDVVRGWEANCEAEEVMESMPDAVPTGALLFERDIPTPTADSNDQPSKAETAPAVSGRSKFDEQEDD</sequence>